<evidence type="ECO:0000256" key="6">
    <source>
        <dbReference type="PIRSR" id="PIRSR606823-2"/>
    </source>
</evidence>
<evidence type="ECO:0000313" key="12">
    <source>
        <dbReference type="Proteomes" id="UP001497623"/>
    </source>
</evidence>
<reference evidence="11 12" key="1">
    <citation type="submission" date="2024-05" db="EMBL/GenBank/DDBJ databases">
        <authorList>
            <person name="Wallberg A."/>
        </authorList>
    </citation>
    <scope>NUCLEOTIDE SEQUENCE [LARGE SCALE GENOMIC DNA]</scope>
</reference>
<feature type="signal peptide" evidence="8">
    <location>
        <begin position="1"/>
        <end position="26"/>
    </location>
</feature>
<evidence type="ECO:0000256" key="5">
    <source>
        <dbReference type="PIRSR" id="PIRSR606823-1"/>
    </source>
</evidence>
<keyword evidence="12" id="KW-1185">Reference proteome</keyword>
<feature type="binding site" evidence="6">
    <location>
        <position position="472"/>
    </location>
    <ligand>
        <name>Zn(2+)</name>
        <dbReference type="ChEBI" id="CHEBI:29105"/>
    </ligand>
</feature>
<protein>
    <recommendedName>
        <fullName evidence="3 7">Neutral ceramidase</fullName>
        <ecNumber evidence="2 7">3.5.1.23</ecNumber>
    </recommendedName>
</protein>
<dbReference type="GO" id="GO:0005576">
    <property type="term" value="C:extracellular region"/>
    <property type="evidence" value="ECO:0007669"/>
    <property type="project" value="TreeGrafter"/>
</dbReference>
<comment type="similarity">
    <text evidence="1 7">Belongs to the neutral ceramidase family.</text>
</comment>
<dbReference type="Proteomes" id="UP001497623">
    <property type="component" value="Unassembled WGS sequence"/>
</dbReference>
<keyword evidence="4 7" id="KW-0378">Hydrolase</keyword>
<feature type="domain" description="Neutral/alkaline non-lysosomal ceramidase C-terminal" evidence="10">
    <location>
        <begin position="544"/>
        <end position="703"/>
    </location>
</feature>
<dbReference type="InterPro" id="IPR031331">
    <property type="entry name" value="NEUT/ALK_ceramidase_C"/>
</dbReference>
<evidence type="ECO:0000256" key="1">
    <source>
        <dbReference type="ARBA" id="ARBA00009835"/>
    </source>
</evidence>
<evidence type="ECO:0000256" key="4">
    <source>
        <dbReference type="ARBA" id="ARBA00022801"/>
    </source>
</evidence>
<feature type="domain" description="Neutral/alkaline non-lysosomal ceramidase N-terminal" evidence="9">
    <location>
        <begin position="37"/>
        <end position="540"/>
    </location>
</feature>
<feature type="binding site" evidence="6">
    <location>
        <position position="236"/>
    </location>
    <ligand>
        <name>Zn(2+)</name>
        <dbReference type="ChEBI" id="CHEBI:29105"/>
    </ligand>
</feature>
<keyword evidence="8" id="KW-0732">Signal</keyword>
<gene>
    <name evidence="11" type="ORF">MNOR_LOCUS6358</name>
</gene>
<dbReference type="InterPro" id="IPR006823">
    <property type="entry name" value="Ceramidase_alk"/>
</dbReference>
<dbReference type="AlphaFoldDB" id="A0AAV2Q2T8"/>
<dbReference type="InterPro" id="IPR031329">
    <property type="entry name" value="NEUT/ALK_ceramidase_N"/>
</dbReference>
<dbReference type="Pfam" id="PF17048">
    <property type="entry name" value="Ceramidse_alk_C"/>
    <property type="match status" value="1"/>
</dbReference>
<evidence type="ECO:0000256" key="7">
    <source>
        <dbReference type="RuleBase" id="RU366019"/>
    </source>
</evidence>
<feature type="binding site" evidence="6">
    <location>
        <position position="511"/>
    </location>
    <ligand>
        <name>Zn(2+)</name>
        <dbReference type="ChEBI" id="CHEBI:29105"/>
    </ligand>
</feature>
<comment type="cofactor">
    <cofactor evidence="6">
        <name>Zn(2+)</name>
        <dbReference type="ChEBI" id="CHEBI:29105"/>
    </cofactor>
    <text evidence="6">Binds 1 zinc ion per subunit.</text>
</comment>
<dbReference type="GO" id="GO:0046512">
    <property type="term" value="P:sphingosine biosynthetic process"/>
    <property type="evidence" value="ECO:0007669"/>
    <property type="project" value="TreeGrafter"/>
</dbReference>
<dbReference type="Gene3D" id="2.60.40.2300">
    <property type="entry name" value="Neutral/alkaline non-lysosomal ceramidase, C-terminal domain"/>
    <property type="match status" value="1"/>
</dbReference>
<organism evidence="11 12">
    <name type="scientific">Meganyctiphanes norvegica</name>
    <name type="common">Northern krill</name>
    <name type="synonym">Thysanopoda norvegica</name>
    <dbReference type="NCBI Taxonomy" id="48144"/>
    <lineage>
        <taxon>Eukaryota</taxon>
        <taxon>Metazoa</taxon>
        <taxon>Ecdysozoa</taxon>
        <taxon>Arthropoda</taxon>
        <taxon>Crustacea</taxon>
        <taxon>Multicrustacea</taxon>
        <taxon>Malacostraca</taxon>
        <taxon>Eumalacostraca</taxon>
        <taxon>Eucarida</taxon>
        <taxon>Euphausiacea</taxon>
        <taxon>Euphausiidae</taxon>
        <taxon>Meganyctiphanes</taxon>
    </lineage>
</organism>
<dbReference type="GO" id="GO:0042759">
    <property type="term" value="P:long-chain fatty acid biosynthetic process"/>
    <property type="evidence" value="ECO:0007669"/>
    <property type="project" value="TreeGrafter"/>
</dbReference>
<dbReference type="GO" id="GO:0017040">
    <property type="term" value="F:N-acylsphingosine amidohydrolase activity"/>
    <property type="evidence" value="ECO:0007669"/>
    <property type="project" value="UniProtKB-UniRule"/>
</dbReference>
<name>A0AAV2Q2T8_MEGNR</name>
<evidence type="ECO:0000259" key="9">
    <source>
        <dbReference type="Pfam" id="PF04734"/>
    </source>
</evidence>
<keyword evidence="6" id="KW-0862">Zinc</keyword>
<sequence length="728" mass="80364">MAPLKCLWWPLVTCLLVTTSWYGVCALADYREDPSLYNIGVGIYDATGPVAGVNMMGYANPAQINSGLHIRLYSRAFIIDDSQSRLVFVSVDCGMMAQLIKLEVVKQLEEVYGSLYTTENVMLSGTHTHSGPAGFFQYLLFDITSQGFIQETFDTMVTGIVQSIKMAHDSMTPGYIYVTSGELLDASINRSPTSYLANPEEEKAKYEYDTDKTMTLLKFTDVDGNGLGMLNWFAVHPTSMNNTNLLVSGDNKGYAEQLFEEQMNPGSLPGQGKFVAAFAQSNCGDVSPNIQGPLCQDSGLPCDMYASTCNGNVHWCWASGPGKDMQDSTRIIGERQYNKAWELYNSDTFEPLSGPVQFAQQYINMDNYTVQLQDGTTGSTCRPALGYSFAAGTTDGPGAFDFTQGMTEGNAFWNMVAGLLGEPSQEQIDCQAPKPILLDTGDYNYPYPWHPHILDTQLGRVGQLAILAVPGEFTTMSGRRIRDHLSDTLTAAGVSGPIPVIAGLSNVYTHYVATWEEYQMQRYEAASTIYGPHTLEAYMQQFAYLATNMVQEQAIPPGPSPPFMIDDQITLLPGVMYDAAGIGYSFGEVIAQPYPMVYAGETILAKFVTGHPRNDPMLGRSFLLIEHMVDQDTWETVATDASWSTRFVWERISSLLGTSSATVYWDVPEETPEGIYRIVHTGHYKTLFRGIDEYSGTSNTFKVKTSLSKAPSICKVSKRGANKEFWSR</sequence>
<feature type="active site" description="Nucleophile" evidence="5">
    <location>
        <position position="287"/>
    </location>
</feature>
<comment type="caution">
    <text evidence="11">The sequence shown here is derived from an EMBL/GenBank/DDBJ whole genome shotgun (WGS) entry which is preliminary data.</text>
</comment>
<dbReference type="Pfam" id="PF04734">
    <property type="entry name" value="Ceramidase_alk"/>
    <property type="match status" value="1"/>
</dbReference>
<evidence type="ECO:0000256" key="2">
    <source>
        <dbReference type="ARBA" id="ARBA00011891"/>
    </source>
</evidence>
<dbReference type="GO" id="GO:0016020">
    <property type="term" value="C:membrane"/>
    <property type="evidence" value="ECO:0007669"/>
    <property type="project" value="GOC"/>
</dbReference>
<dbReference type="GO" id="GO:0046514">
    <property type="term" value="P:ceramide catabolic process"/>
    <property type="evidence" value="ECO:0007669"/>
    <property type="project" value="InterPro"/>
</dbReference>
<dbReference type="EMBL" id="CAXKWB010002615">
    <property type="protein sequence ID" value="CAL4067282.1"/>
    <property type="molecule type" value="Genomic_DNA"/>
</dbReference>
<evidence type="ECO:0000256" key="3">
    <source>
        <dbReference type="ARBA" id="ARBA00019235"/>
    </source>
</evidence>
<keyword evidence="7" id="KW-0746">Sphingolipid metabolism</keyword>
<evidence type="ECO:0000256" key="8">
    <source>
        <dbReference type="SAM" id="SignalP"/>
    </source>
</evidence>
<comment type="catalytic activity">
    <reaction evidence="7">
        <text>an N-acylsphing-4-enine + H2O = sphing-4-enine + a fatty acid</text>
        <dbReference type="Rhea" id="RHEA:20856"/>
        <dbReference type="ChEBI" id="CHEBI:15377"/>
        <dbReference type="ChEBI" id="CHEBI:28868"/>
        <dbReference type="ChEBI" id="CHEBI:52639"/>
        <dbReference type="ChEBI" id="CHEBI:57756"/>
        <dbReference type="EC" id="3.5.1.23"/>
    </reaction>
</comment>
<dbReference type="EC" id="3.5.1.23" evidence="2 7"/>
<dbReference type="PANTHER" id="PTHR12670">
    <property type="entry name" value="CERAMIDASE"/>
    <property type="match status" value="1"/>
</dbReference>
<evidence type="ECO:0000259" key="10">
    <source>
        <dbReference type="Pfam" id="PF17048"/>
    </source>
</evidence>
<dbReference type="GO" id="GO:0046872">
    <property type="term" value="F:metal ion binding"/>
    <property type="evidence" value="ECO:0007669"/>
    <property type="project" value="UniProtKB-KW"/>
</dbReference>
<keyword evidence="7" id="KW-0443">Lipid metabolism</keyword>
<evidence type="ECO:0000313" key="11">
    <source>
        <dbReference type="EMBL" id="CAL4067282.1"/>
    </source>
</evidence>
<keyword evidence="6" id="KW-0479">Metal-binding</keyword>
<dbReference type="PANTHER" id="PTHR12670:SF1">
    <property type="entry name" value="NEUTRAL CERAMIDASE"/>
    <property type="match status" value="1"/>
</dbReference>
<feature type="non-terminal residue" evidence="11">
    <location>
        <position position="728"/>
    </location>
</feature>
<accession>A0AAV2Q2T8</accession>
<feature type="binding site" evidence="6">
    <location>
        <position position="127"/>
    </location>
    <ligand>
        <name>Zn(2+)</name>
        <dbReference type="ChEBI" id="CHEBI:29105"/>
    </ligand>
</feature>
<feature type="chain" id="PRO_5043416174" description="Neutral ceramidase" evidence="8">
    <location>
        <begin position="27"/>
        <end position="728"/>
    </location>
</feature>
<proteinExistence type="inferred from homology"/>
<dbReference type="InterPro" id="IPR038445">
    <property type="entry name" value="NCDase_C_sf"/>
</dbReference>